<dbReference type="Gramene" id="KOM39033">
    <property type="protein sequence ID" value="KOM39033"/>
    <property type="gene ID" value="LR48_Vigan03g241500"/>
</dbReference>
<feature type="compositionally biased region" description="Low complexity" evidence="1">
    <location>
        <begin position="9"/>
        <end position="20"/>
    </location>
</feature>
<organism evidence="2 3">
    <name type="scientific">Phaseolus angularis</name>
    <name type="common">Azuki bean</name>
    <name type="synonym">Vigna angularis</name>
    <dbReference type="NCBI Taxonomy" id="3914"/>
    <lineage>
        <taxon>Eukaryota</taxon>
        <taxon>Viridiplantae</taxon>
        <taxon>Streptophyta</taxon>
        <taxon>Embryophyta</taxon>
        <taxon>Tracheophyta</taxon>
        <taxon>Spermatophyta</taxon>
        <taxon>Magnoliopsida</taxon>
        <taxon>eudicotyledons</taxon>
        <taxon>Gunneridae</taxon>
        <taxon>Pentapetalae</taxon>
        <taxon>rosids</taxon>
        <taxon>fabids</taxon>
        <taxon>Fabales</taxon>
        <taxon>Fabaceae</taxon>
        <taxon>Papilionoideae</taxon>
        <taxon>50 kb inversion clade</taxon>
        <taxon>NPAAA clade</taxon>
        <taxon>indigoferoid/millettioid clade</taxon>
        <taxon>Phaseoleae</taxon>
        <taxon>Vigna</taxon>
    </lineage>
</organism>
<dbReference type="STRING" id="3914.A0A0L9U8D3"/>
<dbReference type="EMBL" id="CM003373">
    <property type="protein sequence ID" value="KOM39033.1"/>
    <property type="molecule type" value="Genomic_DNA"/>
</dbReference>
<accession>A0A0L9U8D3</accession>
<name>A0A0L9U8D3_PHAAN</name>
<proteinExistence type="predicted"/>
<feature type="region of interest" description="Disordered" evidence="1">
    <location>
        <begin position="1"/>
        <end position="32"/>
    </location>
</feature>
<evidence type="ECO:0000313" key="3">
    <source>
        <dbReference type="Proteomes" id="UP000053144"/>
    </source>
</evidence>
<evidence type="ECO:0000256" key="1">
    <source>
        <dbReference type="SAM" id="MobiDB-lite"/>
    </source>
</evidence>
<dbReference type="AlphaFoldDB" id="A0A0L9U8D3"/>
<reference evidence="3" key="1">
    <citation type="journal article" date="2015" name="Proc. Natl. Acad. Sci. U.S.A.">
        <title>Genome sequencing of adzuki bean (Vigna angularis) provides insight into high starch and low fat accumulation and domestication.</title>
        <authorList>
            <person name="Yang K."/>
            <person name="Tian Z."/>
            <person name="Chen C."/>
            <person name="Luo L."/>
            <person name="Zhao B."/>
            <person name="Wang Z."/>
            <person name="Yu L."/>
            <person name="Li Y."/>
            <person name="Sun Y."/>
            <person name="Li W."/>
            <person name="Chen Y."/>
            <person name="Li Y."/>
            <person name="Zhang Y."/>
            <person name="Ai D."/>
            <person name="Zhao J."/>
            <person name="Shang C."/>
            <person name="Ma Y."/>
            <person name="Wu B."/>
            <person name="Wang M."/>
            <person name="Gao L."/>
            <person name="Sun D."/>
            <person name="Zhang P."/>
            <person name="Guo F."/>
            <person name="Wang W."/>
            <person name="Li Y."/>
            <person name="Wang J."/>
            <person name="Varshney R.K."/>
            <person name="Wang J."/>
            <person name="Ling H.Q."/>
            <person name="Wan P."/>
        </authorList>
    </citation>
    <scope>NUCLEOTIDE SEQUENCE</scope>
    <source>
        <strain evidence="3">cv. Jingnong 6</strain>
    </source>
</reference>
<dbReference type="Proteomes" id="UP000053144">
    <property type="component" value="Chromosome 3"/>
</dbReference>
<evidence type="ECO:0000313" key="2">
    <source>
        <dbReference type="EMBL" id="KOM39033.1"/>
    </source>
</evidence>
<protein>
    <submittedName>
        <fullName evidence="2">Uncharacterized protein</fullName>
    </submittedName>
</protein>
<feature type="region of interest" description="Disordered" evidence="1">
    <location>
        <begin position="61"/>
        <end position="83"/>
    </location>
</feature>
<gene>
    <name evidence="2" type="ORF">LR48_Vigan03g241500</name>
</gene>
<sequence length="180" mass="20477">MKKLFFFKSSASSSINNNNATPPKSTNKQKAWDSVSEIGMNNQAYGKADDYFQSSKGFFSKTRKNVSDDQSSSGVPDLRRSRKWKRWRPKEEEWRVPTAQNQVQDGVFVLQPPRRSHPRCMVALNRSRVPHQQVSRSAPLLRRPGVKAARRLAFSPLSGAPGRENCLRESSNHLLLQLHS</sequence>